<dbReference type="EC" id="2.4.1.1" evidence="1"/>
<keyword evidence="1" id="KW-0808">Transferase</keyword>
<dbReference type="GO" id="GO:0004645">
    <property type="term" value="F:1,4-alpha-oligoglucan phosphorylase activity"/>
    <property type="evidence" value="ECO:0007669"/>
    <property type="project" value="UniProtKB-EC"/>
</dbReference>
<protein>
    <submittedName>
        <fullName evidence="1">Glycogen phosphorylase</fullName>
        <ecNumber evidence="1">2.4.1.1</ecNumber>
    </submittedName>
</protein>
<accession>A0A6J4ISC5</accession>
<gene>
    <name evidence="1" type="ORF">AVDCRST_MAG92-2447</name>
</gene>
<dbReference type="EMBL" id="CADCTM010000376">
    <property type="protein sequence ID" value="CAA9260624.1"/>
    <property type="molecule type" value="Genomic_DNA"/>
</dbReference>
<sequence length="45" mass="5040">MKASSLKWNGNLDDEIHLVQFLVSGCDVWLNTPRRLLKIGELGGD</sequence>
<evidence type="ECO:0000313" key="1">
    <source>
        <dbReference type="EMBL" id="CAA9260624.1"/>
    </source>
</evidence>
<reference evidence="1" key="1">
    <citation type="submission" date="2020-02" db="EMBL/GenBank/DDBJ databases">
        <authorList>
            <person name="Meier V. D."/>
        </authorList>
    </citation>
    <scope>NUCLEOTIDE SEQUENCE</scope>
    <source>
        <strain evidence="1">AVDCRST_MAG92</strain>
    </source>
</reference>
<dbReference type="AlphaFoldDB" id="A0A6J4ISC5"/>
<organism evidence="1">
    <name type="scientific">uncultured Coleofasciculus sp</name>
    <dbReference type="NCBI Taxonomy" id="1267456"/>
    <lineage>
        <taxon>Bacteria</taxon>
        <taxon>Bacillati</taxon>
        <taxon>Cyanobacteriota</taxon>
        <taxon>Cyanophyceae</taxon>
        <taxon>Coleofasciculales</taxon>
        <taxon>Coleofasciculaceae</taxon>
        <taxon>Coleofasciculus</taxon>
        <taxon>environmental samples</taxon>
    </lineage>
</organism>
<proteinExistence type="predicted"/>
<dbReference type="PROSITE" id="PS51257">
    <property type="entry name" value="PROKAR_LIPOPROTEIN"/>
    <property type="match status" value="1"/>
</dbReference>
<keyword evidence="1" id="KW-0328">Glycosyltransferase</keyword>
<name>A0A6J4ISC5_9CYAN</name>